<dbReference type="InterPro" id="IPR010982">
    <property type="entry name" value="Lambda_DNA-bd_dom_sf"/>
</dbReference>
<reference evidence="1" key="2">
    <citation type="submission" date="2020-09" db="EMBL/GenBank/DDBJ databases">
        <authorList>
            <person name="Sun Q."/>
            <person name="Zhou Y."/>
        </authorList>
    </citation>
    <scope>NUCLEOTIDE SEQUENCE</scope>
    <source>
        <strain evidence="1">CGMCC 1.15367</strain>
    </source>
</reference>
<sequence length="85" mass="9868">MGWWRLVMTPAEFKEARQTLGLSISQLARILDSAERSVRYWEDASSDRPLNPIAGRVMEWMLAGWRPPEWPDRLDPRSGTSRVKV</sequence>
<protein>
    <submittedName>
        <fullName evidence="1">Transcriptional regulator</fullName>
    </submittedName>
</protein>
<evidence type="ECO:0000313" key="2">
    <source>
        <dbReference type="Proteomes" id="UP000644699"/>
    </source>
</evidence>
<keyword evidence="2" id="KW-1185">Reference proteome</keyword>
<name>A0A916ZXI7_9HYPH</name>
<proteinExistence type="predicted"/>
<dbReference type="AlphaFoldDB" id="A0A916ZXI7"/>
<reference evidence="1" key="1">
    <citation type="journal article" date="2014" name="Int. J. Syst. Evol. Microbiol.">
        <title>Complete genome sequence of Corynebacterium casei LMG S-19264T (=DSM 44701T), isolated from a smear-ripened cheese.</title>
        <authorList>
            <consortium name="US DOE Joint Genome Institute (JGI-PGF)"/>
            <person name="Walter F."/>
            <person name="Albersmeier A."/>
            <person name="Kalinowski J."/>
            <person name="Ruckert C."/>
        </authorList>
    </citation>
    <scope>NUCLEOTIDE SEQUENCE</scope>
    <source>
        <strain evidence="1">CGMCC 1.15367</strain>
    </source>
</reference>
<dbReference type="Gene3D" id="1.10.260.40">
    <property type="entry name" value="lambda repressor-like DNA-binding domains"/>
    <property type="match status" value="1"/>
</dbReference>
<accession>A0A916ZXI7</accession>
<dbReference type="GO" id="GO:0003677">
    <property type="term" value="F:DNA binding"/>
    <property type="evidence" value="ECO:0007669"/>
    <property type="project" value="InterPro"/>
</dbReference>
<gene>
    <name evidence="1" type="ORF">GCM10011390_41470</name>
</gene>
<organism evidence="1 2">
    <name type="scientific">Aureimonas endophytica</name>
    <dbReference type="NCBI Taxonomy" id="2027858"/>
    <lineage>
        <taxon>Bacteria</taxon>
        <taxon>Pseudomonadati</taxon>
        <taxon>Pseudomonadota</taxon>
        <taxon>Alphaproteobacteria</taxon>
        <taxon>Hyphomicrobiales</taxon>
        <taxon>Aurantimonadaceae</taxon>
        <taxon>Aureimonas</taxon>
    </lineage>
</organism>
<evidence type="ECO:0000313" key="1">
    <source>
        <dbReference type="EMBL" id="GGE18007.1"/>
    </source>
</evidence>
<dbReference type="Proteomes" id="UP000644699">
    <property type="component" value="Unassembled WGS sequence"/>
</dbReference>
<dbReference type="EMBL" id="BMIQ01000008">
    <property type="protein sequence ID" value="GGE18007.1"/>
    <property type="molecule type" value="Genomic_DNA"/>
</dbReference>
<comment type="caution">
    <text evidence="1">The sequence shown here is derived from an EMBL/GenBank/DDBJ whole genome shotgun (WGS) entry which is preliminary data.</text>
</comment>